<gene>
    <name evidence="1" type="ORF">CCAND38_80105</name>
</gene>
<reference evidence="1 2" key="1">
    <citation type="submission" date="2015-01" db="EMBL/GenBank/DDBJ databases">
        <authorList>
            <person name="Xiang T."/>
            <person name="Song Y."/>
            <person name="Huang L."/>
            <person name="Wang B."/>
            <person name="Wu P."/>
        </authorList>
    </citation>
    <scope>NUCLEOTIDE SEQUENCE [LARGE SCALE GENOMIC DNA]</scope>
    <source>
        <strain evidence="1 2">CcD38</strain>
    </source>
</reference>
<proteinExistence type="predicted"/>
<name>A0A0B7ICE0_9FLAO</name>
<keyword evidence="2" id="KW-1185">Reference proteome</keyword>
<evidence type="ECO:0000313" key="1">
    <source>
        <dbReference type="EMBL" id="CEN49430.1"/>
    </source>
</evidence>
<dbReference type="Proteomes" id="UP000045051">
    <property type="component" value="Unassembled WGS sequence"/>
</dbReference>
<organism evidence="1 2">
    <name type="scientific">Capnocytophaga canis</name>
    <dbReference type="NCBI Taxonomy" id="1848903"/>
    <lineage>
        <taxon>Bacteria</taxon>
        <taxon>Pseudomonadati</taxon>
        <taxon>Bacteroidota</taxon>
        <taxon>Flavobacteriia</taxon>
        <taxon>Flavobacteriales</taxon>
        <taxon>Flavobacteriaceae</taxon>
        <taxon>Capnocytophaga</taxon>
    </lineage>
</organism>
<accession>A0A0B7ICE0</accession>
<evidence type="ECO:0000313" key="2">
    <source>
        <dbReference type="Proteomes" id="UP000045051"/>
    </source>
</evidence>
<protein>
    <submittedName>
        <fullName evidence="1">Uncharacterized protein</fullName>
    </submittedName>
</protein>
<dbReference type="AlphaFoldDB" id="A0A0B7ICE0"/>
<sequence length="54" mass="6596">MEKHRVVIHESMKVDTSIRKVGFIRKNRNLLKSPKIEKKMNCPREKLKNKRFFK</sequence>
<dbReference type="EMBL" id="CDOI01000195">
    <property type="protein sequence ID" value="CEN49430.1"/>
    <property type="molecule type" value="Genomic_DNA"/>
</dbReference>